<reference evidence="1 2" key="1">
    <citation type="submission" date="2022-08" db="EMBL/GenBank/DDBJ databases">
        <title>Reclassification of Massilia species as members of the genera Telluria, Duganella, Pseudoduganella, Mokoshia gen. nov. and Zemynaea gen. nov. using orthogonal and non-orthogonal genome-based approaches.</title>
        <authorList>
            <person name="Bowman J.P."/>
        </authorList>
    </citation>
    <scope>NUCLEOTIDE SEQUENCE [LARGE SCALE GENOMIC DNA]</scope>
    <source>
        <strain evidence="1 2">JCM 31661</strain>
    </source>
</reference>
<organism evidence="1 2">
    <name type="scientific">Massilia agri</name>
    <dbReference type="NCBI Taxonomy" id="1886785"/>
    <lineage>
        <taxon>Bacteria</taxon>
        <taxon>Pseudomonadati</taxon>
        <taxon>Pseudomonadota</taxon>
        <taxon>Betaproteobacteria</taxon>
        <taxon>Burkholderiales</taxon>
        <taxon>Oxalobacteraceae</taxon>
        <taxon>Telluria group</taxon>
        <taxon>Massilia</taxon>
    </lineage>
</organism>
<evidence type="ECO:0008006" key="3">
    <source>
        <dbReference type="Google" id="ProtNLM"/>
    </source>
</evidence>
<evidence type="ECO:0000313" key="2">
    <source>
        <dbReference type="Proteomes" id="UP001206572"/>
    </source>
</evidence>
<dbReference type="EMBL" id="JANUHA010000001">
    <property type="protein sequence ID" value="MCS0595000.1"/>
    <property type="molecule type" value="Genomic_DNA"/>
</dbReference>
<proteinExistence type="predicted"/>
<sequence length="115" mass="12306">MKRALVLVVAVMLGGCSLFKGKPEPVRRPVAVVKPAAPGLQDPNGTPIERVPFRTGVSSATVEKMAKEQGCTGGQGAGLMTEAGPVEVYRMRCEDGAMRGKVFTARCELRQCKRM</sequence>
<dbReference type="PROSITE" id="PS51257">
    <property type="entry name" value="PROKAR_LIPOPROTEIN"/>
    <property type="match status" value="1"/>
</dbReference>
<accession>A0ABT2AFQ2</accession>
<evidence type="ECO:0000313" key="1">
    <source>
        <dbReference type="EMBL" id="MCS0595000.1"/>
    </source>
</evidence>
<comment type="caution">
    <text evidence="1">The sequence shown here is derived from an EMBL/GenBank/DDBJ whole genome shotgun (WGS) entry which is preliminary data.</text>
</comment>
<name>A0ABT2AFQ2_9BURK</name>
<protein>
    <recommendedName>
        <fullName evidence="3">Lipoprotein</fullName>
    </recommendedName>
</protein>
<keyword evidence="2" id="KW-1185">Reference proteome</keyword>
<dbReference type="RefSeq" id="WP_258826085.1">
    <property type="nucleotide sequence ID" value="NZ_JANUHA010000001.1"/>
</dbReference>
<dbReference type="Proteomes" id="UP001206572">
    <property type="component" value="Unassembled WGS sequence"/>
</dbReference>
<gene>
    <name evidence="1" type="ORF">NX780_01415</name>
</gene>